<feature type="region of interest" description="Disordered" evidence="1">
    <location>
        <begin position="1"/>
        <end position="22"/>
    </location>
</feature>
<proteinExistence type="predicted"/>
<feature type="compositionally biased region" description="Polar residues" evidence="1">
    <location>
        <begin position="504"/>
        <end position="520"/>
    </location>
</feature>
<dbReference type="Proteomes" id="UP000325440">
    <property type="component" value="Unassembled WGS sequence"/>
</dbReference>
<feature type="region of interest" description="Disordered" evidence="1">
    <location>
        <begin position="376"/>
        <end position="395"/>
    </location>
</feature>
<accession>A0A5E4M0P5</accession>
<reference evidence="2 3" key="1">
    <citation type="submission" date="2019-08" db="EMBL/GenBank/DDBJ databases">
        <authorList>
            <person name="Alioto T."/>
            <person name="Alioto T."/>
            <person name="Gomez Garrido J."/>
        </authorList>
    </citation>
    <scope>NUCLEOTIDE SEQUENCE [LARGE SCALE GENOMIC DNA]</scope>
</reference>
<evidence type="ECO:0000313" key="2">
    <source>
        <dbReference type="EMBL" id="VVC25665.1"/>
    </source>
</evidence>
<dbReference type="AlphaFoldDB" id="A0A5E4M0P5"/>
<feature type="compositionally biased region" description="Low complexity" evidence="1">
    <location>
        <begin position="482"/>
        <end position="503"/>
    </location>
</feature>
<dbReference type="OrthoDB" id="6615917at2759"/>
<dbReference type="EMBL" id="CABPRJ010000017">
    <property type="protein sequence ID" value="VVC25665.1"/>
    <property type="molecule type" value="Genomic_DNA"/>
</dbReference>
<keyword evidence="3" id="KW-1185">Reference proteome</keyword>
<feature type="compositionally biased region" description="Low complexity" evidence="1">
    <location>
        <begin position="455"/>
        <end position="471"/>
    </location>
</feature>
<feature type="region of interest" description="Disordered" evidence="1">
    <location>
        <begin position="64"/>
        <end position="86"/>
    </location>
</feature>
<organism evidence="2 3">
    <name type="scientific">Cinara cedri</name>
    <dbReference type="NCBI Taxonomy" id="506608"/>
    <lineage>
        <taxon>Eukaryota</taxon>
        <taxon>Metazoa</taxon>
        <taxon>Ecdysozoa</taxon>
        <taxon>Arthropoda</taxon>
        <taxon>Hexapoda</taxon>
        <taxon>Insecta</taxon>
        <taxon>Pterygota</taxon>
        <taxon>Neoptera</taxon>
        <taxon>Paraneoptera</taxon>
        <taxon>Hemiptera</taxon>
        <taxon>Sternorrhyncha</taxon>
        <taxon>Aphidomorpha</taxon>
        <taxon>Aphidoidea</taxon>
        <taxon>Aphididae</taxon>
        <taxon>Lachninae</taxon>
        <taxon>Cinara</taxon>
    </lineage>
</organism>
<gene>
    <name evidence="2" type="ORF">CINCED_3A006315</name>
</gene>
<feature type="compositionally biased region" description="Basic and acidic residues" evidence="1">
    <location>
        <begin position="73"/>
        <end position="86"/>
    </location>
</feature>
<feature type="region of interest" description="Disordered" evidence="1">
    <location>
        <begin position="455"/>
        <end position="520"/>
    </location>
</feature>
<name>A0A5E4M0P5_9HEMI</name>
<evidence type="ECO:0000313" key="3">
    <source>
        <dbReference type="Proteomes" id="UP000325440"/>
    </source>
</evidence>
<evidence type="ECO:0000256" key="1">
    <source>
        <dbReference type="SAM" id="MobiDB-lite"/>
    </source>
</evidence>
<protein>
    <submittedName>
        <fullName evidence="2">Uncharacterized protein</fullName>
    </submittedName>
</protein>
<feature type="region of interest" description="Disordered" evidence="1">
    <location>
        <begin position="537"/>
        <end position="557"/>
    </location>
</feature>
<sequence>MAASVVSVPANEGISVKDEPDDPEIDAMAIKMKENFQKSIATARQQSVTNIYINRAGRPVALNIYTPSSNSSKDTENLPQKDTEDYPSERGLFGWEEIGTCQVPYILRKINGENVRYVAVRIAENQLLQKYLHFLHQDIYSCTCVRSHFISEYEAKVLNEINNKHSENLYGKEPFCVGKDFIVLLEDVKEFYAFLETCYKKLLCNIAPGRRERCGFIRINSESVVPYCIKENHKYVPLFYFEGETDNLRHRAIKLENWHLAYLKFCCKVQGIRNELFASDSCTVTSLDDIKNYFPPDTVFEEYWPAKVVDTQLLTNAKTATYNTPGSWIRIPHPSENPYAAVAAAAASASAVVQTPTLPPPPSMPIWPSTPNQMINTSSYNPQSQQLPPPSYPTVTRNQSAAVQYYNSNPTLMHQGNTPINNVAGHAPPPPLVRAGLQQPVPIVNSGSYSNGSINSTSMYSPSNSNVSHSSQGRQFYGAPRSSSVVQVQQQQQQPMINQSQQSYGAQSLLGGNTNTRMGNNQQRNILRNATLTVPPSEIIDLSSPPPSPPPQQDLSRTNNTQWTLKRIPENSAQWQQNSNGAAYKIQKATLQGKVLYCINSRPFIYSDLMLTLDDLVQSVFPTSSVATVAQFLQKYLKTTLYSGNSEQMAVLRENGRLRSLFPDDTPLAMLQDVTHVFLQLKSLIAKQDEQIQPYQTNGPSKRQRTS</sequence>